<gene>
    <name evidence="12" type="ORF">GCM10009839_48400</name>
</gene>
<comment type="catalytic activity">
    <reaction evidence="1">
        <text>ATP + protein L-histidine = ADP + protein N-phospho-L-histidine.</text>
        <dbReference type="EC" id="2.7.13.3"/>
    </reaction>
</comment>
<comment type="caution">
    <text evidence="12">The sequence shown here is derived from an EMBL/GenBank/DDBJ whole genome shotgun (WGS) entry which is preliminary data.</text>
</comment>
<evidence type="ECO:0000256" key="6">
    <source>
        <dbReference type="ARBA" id="ARBA00022777"/>
    </source>
</evidence>
<keyword evidence="3 9" id="KW-0597">Phosphoprotein</keyword>
<feature type="domain" description="Response regulatory" evidence="11">
    <location>
        <begin position="2"/>
        <end position="113"/>
    </location>
</feature>
<dbReference type="EC" id="2.7.13.3" evidence="2"/>
<dbReference type="Gene3D" id="3.30.450.40">
    <property type="match status" value="3"/>
</dbReference>
<dbReference type="SUPFAM" id="SSF52172">
    <property type="entry name" value="CheY-like"/>
    <property type="match status" value="1"/>
</dbReference>
<keyword evidence="13" id="KW-1185">Reference proteome</keyword>
<feature type="region of interest" description="Disordered" evidence="10">
    <location>
        <begin position="150"/>
        <end position="199"/>
    </location>
</feature>
<keyword evidence="6" id="KW-0418">Kinase</keyword>
<evidence type="ECO:0000256" key="7">
    <source>
        <dbReference type="ARBA" id="ARBA00022840"/>
    </source>
</evidence>
<organism evidence="12 13">
    <name type="scientific">Catenulispora yoronensis</name>
    <dbReference type="NCBI Taxonomy" id="450799"/>
    <lineage>
        <taxon>Bacteria</taxon>
        <taxon>Bacillati</taxon>
        <taxon>Actinomycetota</taxon>
        <taxon>Actinomycetes</taxon>
        <taxon>Catenulisporales</taxon>
        <taxon>Catenulisporaceae</taxon>
        <taxon>Catenulispora</taxon>
    </lineage>
</organism>
<dbReference type="SMART" id="SM00065">
    <property type="entry name" value="GAF"/>
    <property type="match status" value="3"/>
</dbReference>
<dbReference type="Gene3D" id="3.30.565.10">
    <property type="entry name" value="Histidine kinase-like ATPase, C-terminal domain"/>
    <property type="match status" value="1"/>
</dbReference>
<proteinExistence type="predicted"/>
<dbReference type="InterPro" id="IPR011006">
    <property type="entry name" value="CheY-like_superfamily"/>
</dbReference>
<dbReference type="InterPro" id="IPR050482">
    <property type="entry name" value="Sensor_HK_TwoCompSys"/>
</dbReference>
<evidence type="ECO:0000256" key="10">
    <source>
        <dbReference type="SAM" id="MobiDB-lite"/>
    </source>
</evidence>
<evidence type="ECO:0000313" key="12">
    <source>
        <dbReference type="EMBL" id="GAA2040563.1"/>
    </source>
</evidence>
<dbReference type="SUPFAM" id="SSF55781">
    <property type="entry name" value="GAF domain-like"/>
    <property type="match status" value="3"/>
</dbReference>
<evidence type="ECO:0000256" key="1">
    <source>
        <dbReference type="ARBA" id="ARBA00000085"/>
    </source>
</evidence>
<dbReference type="Pfam" id="PF01590">
    <property type="entry name" value="GAF"/>
    <property type="match status" value="3"/>
</dbReference>
<dbReference type="SMART" id="SM00448">
    <property type="entry name" value="REC"/>
    <property type="match status" value="1"/>
</dbReference>
<dbReference type="SMART" id="SM00387">
    <property type="entry name" value="HATPase_c"/>
    <property type="match status" value="1"/>
</dbReference>
<dbReference type="EMBL" id="BAAAQN010000030">
    <property type="protein sequence ID" value="GAA2040563.1"/>
    <property type="molecule type" value="Genomic_DNA"/>
</dbReference>
<dbReference type="InterPro" id="IPR011712">
    <property type="entry name" value="Sig_transdc_His_kin_sub3_dim/P"/>
</dbReference>
<feature type="modified residue" description="4-aspartylphosphate" evidence="9">
    <location>
        <position position="52"/>
    </location>
</feature>
<evidence type="ECO:0000256" key="4">
    <source>
        <dbReference type="ARBA" id="ARBA00022679"/>
    </source>
</evidence>
<dbReference type="Gene3D" id="3.40.50.2300">
    <property type="match status" value="1"/>
</dbReference>
<evidence type="ECO:0000256" key="9">
    <source>
        <dbReference type="PROSITE-ProRule" id="PRU00169"/>
    </source>
</evidence>
<dbReference type="InterPro" id="IPR001789">
    <property type="entry name" value="Sig_transdc_resp-reg_receiver"/>
</dbReference>
<evidence type="ECO:0000313" key="13">
    <source>
        <dbReference type="Proteomes" id="UP001500751"/>
    </source>
</evidence>
<dbReference type="SUPFAM" id="SSF55874">
    <property type="entry name" value="ATPase domain of HSP90 chaperone/DNA topoisomerase II/histidine kinase"/>
    <property type="match status" value="1"/>
</dbReference>
<dbReference type="InterPro" id="IPR036890">
    <property type="entry name" value="HATPase_C_sf"/>
</dbReference>
<evidence type="ECO:0000259" key="11">
    <source>
        <dbReference type="PROSITE" id="PS50110"/>
    </source>
</evidence>
<name>A0ABN2UN67_9ACTN</name>
<reference evidence="12 13" key="1">
    <citation type="journal article" date="2019" name="Int. J. Syst. Evol. Microbiol.">
        <title>The Global Catalogue of Microorganisms (GCM) 10K type strain sequencing project: providing services to taxonomists for standard genome sequencing and annotation.</title>
        <authorList>
            <consortium name="The Broad Institute Genomics Platform"/>
            <consortium name="The Broad Institute Genome Sequencing Center for Infectious Disease"/>
            <person name="Wu L."/>
            <person name="Ma J."/>
        </authorList>
    </citation>
    <scope>NUCLEOTIDE SEQUENCE [LARGE SCALE GENOMIC DNA]</scope>
    <source>
        <strain evidence="12 13">JCM 16014</strain>
    </source>
</reference>
<evidence type="ECO:0000256" key="8">
    <source>
        <dbReference type="ARBA" id="ARBA00023012"/>
    </source>
</evidence>
<dbReference type="Pfam" id="PF07730">
    <property type="entry name" value="HisKA_3"/>
    <property type="match status" value="1"/>
</dbReference>
<dbReference type="PROSITE" id="PS50110">
    <property type="entry name" value="RESPONSE_REGULATORY"/>
    <property type="match status" value="1"/>
</dbReference>
<keyword evidence="8" id="KW-0902">Two-component regulatory system</keyword>
<dbReference type="InterPro" id="IPR029016">
    <property type="entry name" value="GAF-like_dom_sf"/>
</dbReference>
<dbReference type="Proteomes" id="UP001500751">
    <property type="component" value="Unassembled WGS sequence"/>
</dbReference>
<evidence type="ECO:0000256" key="5">
    <source>
        <dbReference type="ARBA" id="ARBA00022741"/>
    </source>
</evidence>
<keyword evidence="7" id="KW-0067">ATP-binding</keyword>
<sequence>MNCLIVDDSEEYIASATSLLSLQGLRVLGGAPDGATAHRLAADLRPDVALVDVELGPEDGPDVATRLLASGLVAHAILISIRDGDELADAAGLPFLRKDALDARAVEALVAAGRPTSGPASSSGADGALGGEQQMTEIADLADGTHSAHATGLTGSTYPTGLTGSTDLADLTRSTRSTRLADPARLAQPTDLVSSAHSVDPADPTRLAYLAALARSAAVLDSMSHGTDLAQPPIPATASAIPSEADAIRSPASGHVPPPPTAAPAAPPSIAQLQALTRIAAAVARGAEPQAVFAAIAVEASRLLAVEAVSLIRYDPDQRAVTKVSGTPHAQSRAPEGAAWPLDHCPEAARVLRTGGPARVDDWSVLTGPLAERHRDCGFGAAVAAPIMVDGEIWGLLAAYGRAEETLPAGCERDLAGFTDLMATAVASVQARVLAERQGALRRVATLVAEGAEPQAVFTAVAEQASRLLGVGAVSLIRCNPDRRTLTKIYGTHGSRSPVPDGSTWPLEQCPEAVLVLRTGGPARVDDWTDIPGPAAAGHRDQGFGQAVAAPIMVDGGVWGLLAAYGEADEVLAAGCERDLADFTDLVAIAIANVQVRDELRGLAERQGAALRRVATLVAQRAPSLVIFNSVAAEASRALGVPRVDIGRRHDDGRVGLLGSHGRTDPTQDDVFSLGGVLAAEAVAATGRAARIDDWSHLAGPEAAALAAEGYTSVAAAPIHVDGALWGVIAVLADQPLREDTATRLTDFTHLVAGSISNVHARDSLIASRARIVTAGDDTRRRIERNLHDGIQQRVVALSLSLRAVRMRYPLAPDVVADLDELAHDLDSVLEEIRVFSQGLHPALLSRSGLGPSLRDLTRRSPVPVELDVPGGRRFPEPVETAVYYLVSEALANAVKHAGASVVTVAVEADAHSVRAVVADDGVGGAVLGRGTGLTGLVDRAEALGGRFTLDSPAGRGTRVVIELPLAARSSGLAGTLDG</sequence>
<keyword evidence="4" id="KW-0808">Transferase</keyword>
<dbReference type="Pfam" id="PF00072">
    <property type="entry name" value="Response_reg"/>
    <property type="match status" value="1"/>
</dbReference>
<dbReference type="CDD" id="cd00156">
    <property type="entry name" value="REC"/>
    <property type="match status" value="1"/>
</dbReference>
<dbReference type="Pfam" id="PF02518">
    <property type="entry name" value="HATPase_c"/>
    <property type="match status" value="1"/>
</dbReference>
<dbReference type="PANTHER" id="PTHR24421">
    <property type="entry name" value="NITRATE/NITRITE SENSOR PROTEIN NARX-RELATED"/>
    <property type="match status" value="1"/>
</dbReference>
<accession>A0ABN2UN67</accession>
<protein>
    <recommendedName>
        <fullName evidence="2">histidine kinase</fullName>
        <ecNumber evidence="2">2.7.13.3</ecNumber>
    </recommendedName>
</protein>
<dbReference type="InterPro" id="IPR003018">
    <property type="entry name" value="GAF"/>
</dbReference>
<dbReference type="InterPro" id="IPR003594">
    <property type="entry name" value="HATPase_dom"/>
</dbReference>
<keyword evidence="5" id="KW-0547">Nucleotide-binding</keyword>
<evidence type="ECO:0000256" key="2">
    <source>
        <dbReference type="ARBA" id="ARBA00012438"/>
    </source>
</evidence>
<evidence type="ECO:0000256" key="3">
    <source>
        <dbReference type="ARBA" id="ARBA00022553"/>
    </source>
</evidence>
<feature type="compositionally biased region" description="Polar residues" evidence="10">
    <location>
        <begin position="153"/>
        <end position="178"/>
    </location>
</feature>
<dbReference type="PANTHER" id="PTHR24421:SF10">
    <property type="entry name" value="NITRATE_NITRITE SENSOR PROTEIN NARQ"/>
    <property type="match status" value="1"/>
</dbReference>
<dbReference type="Gene3D" id="1.20.5.1930">
    <property type="match status" value="1"/>
</dbReference>
<dbReference type="CDD" id="cd16917">
    <property type="entry name" value="HATPase_UhpB-NarQ-NarX-like"/>
    <property type="match status" value="1"/>
</dbReference>